<evidence type="ECO:0000256" key="5">
    <source>
        <dbReference type="SAM" id="MobiDB-lite"/>
    </source>
</evidence>
<keyword evidence="4" id="KW-0206">Cytoskeleton</keyword>
<feature type="compositionally biased region" description="Basic residues" evidence="5">
    <location>
        <begin position="61"/>
        <end position="73"/>
    </location>
</feature>
<comment type="subcellular location">
    <subcellularLocation>
        <location evidence="1">Cytoplasm</location>
        <location evidence="1">Cytoskeleton</location>
    </subcellularLocation>
</comment>
<evidence type="ECO:0000256" key="4">
    <source>
        <dbReference type="ARBA" id="ARBA00023212"/>
    </source>
</evidence>
<keyword evidence="8" id="KW-1185">Reference proteome</keyword>
<evidence type="ECO:0000256" key="2">
    <source>
        <dbReference type="ARBA" id="ARBA00005885"/>
    </source>
</evidence>
<dbReference type="GO" id="GO:0005856">
    <property type="term" value="C:cytoskeleton"/>
    <property type="evidence" value="ECO:0007669"/>
    <property type="project" value="UniProtKB-SubCell"/>
</dbReference>
<dbReference type="RefSeq" id="XP_016987851.1">
    <property type="nucleotide sequence ID" value="XM_017132362.1"/>
</dbReference>
<organism evidence="9">
    <name type="scientific">Drosophila rhopaloa</name>
    <name type="common">Fruit fly</name>
    <dbReference type="NCBI Taxonomy" id="1041015"/>
    <lineage>
        <taxon>Eukaryota</taxon>
        <taxon>Metazoa</taxon>
        <taxon>Ecdysozoa</taxon>
        <taxon>Arthropoda</taxon>
        <taxon>Hexapoda</taxon>
        <taxon>Insecta</taxon>
        <taxon>Pterygota</taxon>
        <taxon>Neoptera</taxon>
        <taxon>Endopterygota</taxon>
        <taxon>Diptera</taxon>
        <taxon>Brachycera</taxon>
        <taxon>Muscomorpha</taxon>
        <taxon>Ephydroidea</taxon>
        <taxon>Drosophilidae</taxon>
        <taxon>Drosophila</taxon>
        <taxon>Sophophora</taxon>
    </lineage>
</organism>
<dbReference type="OMA" id="KATPNPW"/>
<name>A0A6P4FRR1_DRORH</name>
<dbReference type="Pfam" id="PF06886">
    <property type="entry name" value="TPX2"/>
    <property type="match status" value="1"/>
</dbReference>
<dbReference type="Proteomes" id="UP001652680">
    <property type="component" value="Unassembled WGS sequence"/>
</dbReference>
<evidence type="ECO:0000313" key="7">
    <source>
        <dbReference type="EnsemblMetazoa" id="XP_016987851.1"/>
    </source>
</evidence>
<dbReference type="InterPro" id="IPR027329">
    <property type="entry name" value="TPX2_C"/>
</dbReference>
<evidence type="ECO:0000259" key="6">
    <source>
        <dbReference type="Pfam" id="PF06886"/>
    </source>
</evidence>
<dbReference type="GeneID" id="108050600"/>
<sequence>MTITDWYKWSVQHFKCDPHIRPKLIPGVDRLDDRLRAVLREQDLQNDLLKRKPAGGGQNQRKSKKLKTTKKQTPRACEFQRLYSEKRKELKLLAKIQGMEYQFRSRPVPNFERFHQRLERRKLYLNSLQKVTRPRCPGTLAASMEALHKRKKEEKQRTKSTDFIPRINPGSSMDYLHRQPFIPQIESTYTRPKPFHLHTSDRALSRRLYDERKRMRMDQRLEQKASDWFKRERAEFLKLRKMTNFKANPNPWRRTTVSTAG</sequence>
<reference evidence="7" key="3">
    <citation type="submission" date="2025-05" db="UniProtKB">
        <authorList>
            <consortium name="EnsemblMetazoa"/>
        </authorList>
    </citation>
    <scope>IDENTIFICATION</scope>
</reference>
<evidence type="ECO:0000313" key="8">
    <source>
        <dbReference type="Proteomes" id="UP001652680"/>
    </source>
</evidence>
<dbReference type="OrthoDB" id="1684416at2759"/>
<evidence type="ECO:0000313" key="9">
    <source>
        <dbReference type="RefSeq" id="XP_016987851.1"/>
    </source>
</evidence>
<dbReference type="AlphaFoldDB" id="A0A6P4FRR1"/>
<keyword evidence="3" id="KW-0963">Cytoplasm</keyword>
<protein>
    <submittedName>
        <fullName evidence="9">Uncharacterized protein LOC108050600</fullName>
    </submittedName>
</protein>
<evidence type="ECO:0000256" key="1">
    <source>
        <dbReference type="ARBA" id="ARBA00004245"/>
    </source>
</evidence>
<accession>A0A6P4FRR1</accession>
<proteinExistence type="inferred from homology"/>
<dbReference type="EnsemblMetazoa" id="XM_017132362.1">
    <property type="protein sequence ID" value="XP_016987851.1"/>
    <property type="gene ID" value="LOC108050600"/>
</dbReference>
<reference evidence="8" key="1">
    <citation type="journal article" date="2021" name="Elife">
        <title>Highly contiguous assemblies of 101 drosophilid genomes.</title>
        <authorList>
            <person name="Kim B.Y."/>
            <person name="Wang J.R."/>
            <person name="Miller D.E."/>
            <person name="Barmina O."/>
            <person name="Delaney E."/>
            <person name="Thompson A."/>
            <person name="Comeault A.A."/>
            <person name="Peede D."/>
            <person name="D'Agostino E.R."/>
            <person name="Pelaez J."/>
            <person name="Aguilar J.M."/>
            <person name="Haji D."/>
            <person name="Matsunaga T."/>
            <person name="Armstrong E.E."/>
            <person name="Zych M."/>
            <person name="Ogawa Y."/>
            <person name="Stamenkovic-Radak M."/>
            <person name="Jelic M."/>
            <person name="Veselinovic M.S."/>
            <person name="Tanaskovic M."/>
            <person name="Eric P."/>
            <person name="Gao J.J."/>
            <person name="Katoh T.K."/>
            <person name="Toda M.J."/>
            <person name="Watabe H."/>
            <person name="Watada M."/>
            <person name="Davis J.S."/>
            <person name="Moyle L.C."/>
            <person name="Manoli G."/>
            <person name="Bertolini E."/>
            <person name="Kostal V."/>
            <person name="Hawley R.S."/>
            <person name="Takahashi A."/>
            <person name="Jones C.D."/>
            <person name="Price D.K."/>
            <person name="Whiteman N."/>
            <person name="Kopp A."/>
            <person name="Matute D.R."/>
            <person name="Petrov D.A."/>
        </authorList>
    </citation>
    <scope>NUCLEOTIDE SEQUENCE [LARGE SCALE GENOMIC DNA]</scope>
</reference>
<feature type="region of interest" description="Disordered" evidence="5">
    <location>
        <begin position="148"/>
        <end position="169"/>
    </location>
</feature>
<comment type="similarity">
    <text evidence="2">Belongs to the TPX2 family.</text>
</comment>
<reference evidence="9" key="2">
    <citation type="submission" date="2025-04" db="UniProtKB">
        <authorList>
            <consortium name="RefSeq"/>
        </authorList>
    </citation>
    <scope>IDENTIFICATION</scope>
</reference>
<feature type="region of interest" description="Disordered" evidence="5">
    <location>
        <begin position="46"/>
        <end position="73"/>
    </location>
</feature>
<feature type="domain" description="TPX2 C-terminal" evidence="6">
    <location>
        <begin position="195"/>
        <end position="251"/>
    </location>
</feature>
<gene>
    <name evidence="9" type="primary">LOC108050600</name>
    <name evidence="7" type="synonym">108050600</name>
</gene>
<evidence type="ECO:0000256" key="3">
    <source>
        <dbReference type="ARBA" id="ARBA00022490"/>
    </source>
</evidence>